<accession>A0ABQ9CNS0</accession>
<comment type="caution">
    <text evidence="2">The sequence shown here is derived from an EMBL/GenBank/DDBJ whole genome shotgun (WGS) entry which is preliminary data.</text>
</comment>
<dbReference type="Proteomes" id="UP001145742">
    <property type="component" value="Unassembled WGS sequence"/>
</dbReference>
<reference evidence="2" key="1">
    <citation type="submission" date="2019-10" db="EMBL/GenBank/DDBJ databases">
        <authorList>
            <person name="Soares A.E.R."/>
            <person name="Aleixo A."/>
            <person name="Schneider P."/>
            <person name="Miyaki C.Y."/>
            <person name="Schneider M.P."/>
            <person name="Mello C."/>
            <person name="Vasconcelos A.T.R."/>
        </authorList>
    </citation>
    <scope>NUCLEOTIDE SEQUENCE</scope>
    <source>
        <tissue evidence="2">Muscle</tissue>
    </source>
</reference>
<keyword evidence="3" id="KW-1185">Reference proteome</keyword>
<sequence length="175" mass="19331">MGKKVGGDMRGELTPTDQGDIPYHITESQNMPSWKGPTRIIKSNPQPCTRTISKTHTMCLRISSKHFLNFDKLGHSPGEPVPEPNHPLGEEPFSNIQPKPLLTQLQAIASNPVTGHHREEISVCPSSSTHKEVLTAMRSPLSVLQAEQAKCPQLLLIQLPLKALHHLHCPLLDTL</sequence>
<gene>
    <name evidence="2" type="ORF">WISP_150648</name>
</gene>
<evidence type="ECO:0000313" key="3">
    <source>
        <dbReference type="Proteomes" id="UP001145742"/>
    </source>
</evidence>
<name>A0ABQ9CNS0_9PASS</name>
<evidence type="ECO:0000256" key="1">
    <source>
        <dbReference type="SAM" id="MobiDB-lite"/>
    </source>
</evidence>
<dbReference type="EMBL" id="WHWB01034834">
    <property type="protein sequence ID" value="KAJ7403491.1"/>
    <property type="molecule type" value="Genomic_DNA"/>
</dbReference>
<feature type="compositionally biased region" description="Basic and acidic residues" evidence="1">
    <location>
        <begin position="1"/>
        <end position="11"/>
    </location>
</feature>
<feature type="region of interest" description="Disordered" evidence="1">
    <location>
        <begin position="1"/>
        <end position="24"/>
    </location>
</feature>
<organism evidence="2 3">
    <name type="scientific">Willisornis vidua</name>
    <name type="common">Xingu scale-backed antbird</name>
    <dbReference type="NCBI Taxonomy" id="1566151"/>
    <lineage>
        <taxon>Eukaryota</taxon>
        <taxon>Metazoa</taxon>
        <taxon>Chordata</taxon>
        <taxon>Craniata</taxon>
        <taxon>Vertebrata</taxon>
        <taxon>Euteleostomi</taxon>
        <taxon>Archelosauria</taxon>
        <taxon>Archosauria</taxon>
        <taxon>Dinosauria</taxon>
        <taxon>Saurischia</taxon>
        <taxon>Theropoda</taxon>
        <taxon>Coelurosauria</taxon>
        <taxon>Aves</taxon>
        <taxon>Neognathae</taxon>
        <taxon>Neoaves</taxon>
        <taxon>Telluraves</taxon>
        <taxon>Australaves</taxon>
        <taxon>Passeriformes</taxon>
        <taxon>Thamnophilidae</taxon>
        <taxon>Willisornis</taxon>
    </lineage>
</organism>
<evidence type="ECO:0000313" key="2">
    <source>
        <dbReference type="EMBL" id="KAJ7403491.1"/>
    </source>
</evidence>
<proteinExistence type="predicted"/>
<protein>
    <submittedName>
        <fullName evidence="2">Uncharacterized protein</fullName>
    </submittedName>
</protein>